<protein>
    <submittedName>
        <fullName evidence="11">Ger(X)C family spore germination protein</fullName>
    </submittedName>
</protein>
<organism evidence="11 12">
    <name type="scientific">Paenibacillus plantarum</name>
    <dbReference type="NCBI Taxonomy" id="2654975"/>
    <lineage>
        <taxon>Bacteria</taxon>
        <taxon>Bacillati</taxon>
        <taxon>Bacillota</taxon>
        <taxon>Bacilli</taxon>
        <taxon>Bacillales</taxon>
        <taxon>Paenibacillaceae</taxon>
        <taxon>Paenibacillus</taxon>
    </lineage>
</organism>
<feature type="domain" description="Spore germination protein N-terminal" evidence="10">
    <location>
        <begin position="25"/>
        <end position="195"/>
    </location>
</feature>
<evidence type="ECO:0000259" key="9">
    <source>
        <dbReference type="Pfam" id="PF05504"/>
    </source>
</evidence>
<evidence type="ECO:0000256" key="6">
    <source>
        <dbReference type="ARBA" id="ARBA00023139"/>
    </source>
</evidence>
<feature type="signal peptide" evidence="8">
    <location>
        <begin position="1"/>
        <end position="20"/>
    </location>
</feature>
<dbReference type="Pfam" id="PF25198">
    <property type="entry name" value="Spore_GerAC_N"/>
    <property type="match status" value="1"/>
</dbReference>
<dbReference type="InterPro" id="IPR046953">
    <property type="entry name" value="Spore_GerAC-like_C"/>
</dbReference>
<dbReference type="Proteomes" id="UP000653578">
    <property type="component" value="Unassembled WGS sequence"/>
</dbReference>
<dbReference type="NCBIfam" id="TIGR02887">
    <property type="entry name" value="spore_ger_x_C"/>
    <property type="match status" value="1"/>
</dbReference>
<proteinExistence type="inferred from homology"/>
<evidence type="ECO:0000256" key="5">
    <source>
        <dbReference type="ARBA" id="ARBA00023136"/>
    </source>
</evidence>
<comment type="caution">
    <text evidence="11">The sequence shown here is derived from an EMBL/GenBank/DDBJ whole genome shotgun (WGS) entry which is preliminary data.</text>
</comment>
<evidence type="ECO:0000256" key="3">
    <source>
        <dbReference type="ARBA" id="ARBA00022544"/>
    </source>
</evidence>
<dbReference type="Gene3D" id="3.30.300.210">
    <property type="entry name" value="Nutrient germinant receptor protein C, domain 3"/>
    <property type="match status" value="1"/>
</dbReference>
<comment type="subcellular location">
    <subcellularLocation>
        <location evidence="1">Membrane</location>
        <topology evidence="1">Lipid-anchor</topology>
    </subcellularLocation>
</comment>
<keyword evidence="6" id="KW-0564">Palmitate</keyword>
<keyword evidence="3" id="KW-0309">Germination</keyword>
<evidence type="ECO:0000256" key="4">
    <source>
        <dbReference type="ARBA" id="ARBA00022729"/>
    </source>
</evidence>
<dbReference type="InterPro" id="IPR057336">
    <property type="entry name" value="GerAC_N"/>
</dbReference>
<name>A0ABX1XGN0_9BACL</name>
<evidence type="ECO:0000256" key="7">
    <source>
        <dbReference type="ARBA" id="ARBA00023288"/>
    </source>
</evidence>
<evidence type="ECO:0000313" key="12">
    <source>
        <dbReference type="Proteomes" id="UP000653578"/>
    </source>
</evidence>
<dbReference type="Pfam" id="PF05504">
    <property type="entry name" value="Spore_GerAC"/>
    <property type="match status" value="1"/>
</dbReference>
<comment type="similarity">
    <text evidence="2">Belongs to the GerABKC lipoprotein family.</text>
</comment>
<keyword evidence="7" id="KW-0449">Lipoprotein</keyword>
<accession>A0ABX1XGN0</accession>
<feature type="domain" description="Spore germination GerAC-like C-terminal" evidence="9">
    <location>
        <begin position="207"/>
        <end position="358"/>
    </location>
</feature>
<dbReference type="InterPro" id="IPR038501">
    <property type="entry name" value="Spore_GerAC_C_sf"/>
</dbReference>
<keyword evidence="5" id="KW-0472">Membrane</keyword>
<reference evidence="11 12" key="1">
    <citation type="submission" date="2019-10" db="EMBL/GenBank/DDBJ databases">
        <title>Description of Paenibacillus humi sp. nov.</title>
        <authorList>
            <person name="Carlier A."/>
            <person name="Qi S."/>
        </authorList>
    </citation>
    <scope>NUCLEOTIDE SEQUENCE [LARGE SCALE GENOMIC DNA]</scope>
    <source>
        <strain evidence="11 12">LMG 31461</strain>
    </source>
</reference>
<evidence type="ECO:0000256" key="1">
    <source>
        <dbReference type="ARBA" id="ARBA00004635"/>
    </source>
</evidence>
<keyword evidence="4 8" id="KW-0732">Signal</keyword>
<gene>
    <name evidence="11" type="ORF">GC096_26495</name>
</gene>
<evidence type="ECO:0000259" key="10">
    <source>
        <dbReference type="Pfam" id="PF25198"/>
    </source>
</evidence>
<evidence type="ECO:0000256" key="8">
    <source>
        <dbReference type="SAM" id="SignalP"/>
    </source>
</evidence>
<dbReference type="InterPro" id="IPR008844">
    <property type="entry name" value="Spore_GerAC-like"/>
</dbReference>
<dbReference type="PANTHER" id="PTHR35789:SF1">
    <property type="entry name" value="SPORE GERMINATION PROTEIN B3"/>
    <property type="match status" value="1"/>
</dbReference>
<evidence type="ECO:0000313" key="11">
    <source>
        <dbReference type="EMBL" id="NOU67589.1"/>
    </source>
</evidence>
<dbReference type="RefSeq" id="WP_171634440.1">
    <property type="nucleotide sequence ID" value="NZ_WHNY01000072.1"/>
</dbReference>
<sequence>MNMRPFLMCLSLLLICTSLGGCGFKDIDKRFFVVAMGVDWTGKEDKPYLVTLRLAIPASKVGEGLAESQIEHQEAKSIAEAVRNLKAHVDKELDFGHCRMFLFGESLATRSLEEPLNWLTRRRDIQLISYTAVAEPTASKLLESNPTTERLAGNSFFLTFGKEGTVSPYTVTELLFDTFRRFKEKGLDPYFPIISFDGDSYVVEHLALLNKTNQRIVLNPPETQFYNMSANEFSKSGISITYNGQPLSFYVARVKKHISISKEATPVVKLKLNLTGMIEQGTLGLDIHKVQPQLEQQVNQSVEALLYKIRDAKVDPYGFGLHYLGQYFGKEKDWEYWQSIYPEVKFEVETHVKIESTGLVH</sequence>
<dbReference type="EMBL" id="WHNY01000072">
    <property type="protein sequence ID" value="NOU67589.1"/>
    <property type="molecule type" value="Genomic_DNA"/>
</dbReference>
<feature type="chain" id="PRO_5046639652" evidence="8">
    <location>
        <begin position="21"/>
        <end position="361"/>
    </location>
</feature>
<evidence type="ECO:0000256" key="2">
    <source>
        <dbReference type="ARBA" id="ARBA00007886"/>
    </source>
</evidence>
<dbReference type="PANTHER" id="PTHR35789">
    <property type="entry name" value="SPORE GERMINATION PROTEIN B3"/>
    <property type="match status" value="1"/>
</dbReference>
<dbReference type="PROSITE" id="PS51257">
    <property type="entry name" value="PROKAR_LIPOPROTEIN"/>
    <property type="match status" value="1"/>
</dbReference>
<keyword evidence="12" id="KW-1185">Reference proteome</keyword>